<keyword evidence="2" id="KW-0325">Glycoprotein</keyword>
<feature type="signal peptide" evidence="3">
    <location>
        <begin position="1"/>
        <end position="16"/>
    </location>
</feature>
<keyword evidence="3" id="KW-0378">Hydrolase</keyword>
<dbReference type="EC" id="3.1.3.2" evidence="3"/>
<dbReference type="PANTHER" id="PTHR45867:SF3">
    <property type="entry name" value="ACID PHOSPHATASE TYPE 7"/>
    <property type="match status" value="1"/>
</dbReference>
<keyword evidence="1 3" id="KW-0732">Signal</keyword>
<proteinExistence type="inferred from homology"/>
<organism evidence="6 7">
    <name type="scientific">Triparma columacea</name>
    <dbReference type="NCBI Taxonomy" id="722753"/>
    <lineage>
        <taxon>Eukaryota</taxon>
        <taxon>Sar</taxon>
        <taxon>Stramenopiles</taxon>
        <taxon>Ochrophyta</taxon>
        <taxon>Bolidophyceae</taxon>
        <taxon>Parmales</taxon>
        <taxon>Triparmaceae</taxon>
        <taxon>Triparma</taxon>
    </lineage>
</organism>
<dbReference type="InterPro" id="IPR008963">
    <property type="entry name" value="Purple_acid_Pase-like_N"/>
</dbReference>
<dbReference type="InterPro" id="IPR004843">
    <property type="entry name" value="Calcineurin-like_PHP"/>
</dbReference>
<comment type="similarity">
    <text evidence="3">Belongs to the metallophosphoesterase superfamily. Purple acid phosphatase family.</text>
</comment>
<protein>
    <recommendedName>
        <fullName evidence="3">Purple acid phosphatase</fullName>
        <ecNumber evidence="3">3.1.3.2</ecNumber>
    </recommendedName>
</protein>
<evidence type="ECO:0000259" key="5">
    <source>
        <dbReference type="Pfam" id="PF16656"/>
    </source>
</evidence>
<reference evidence="7" key="1">
    <citation type="journal article" date="2023" name="Commun. Biol.">
        <title>Genome analysis of Parmales, the sister group of diatoms, reveals the evolutionary specialization of diatoms from phago-mixotrophs to photoautotrophs.</title>
        <authorList>
            <person name="Ban H."/>
            <person name="Sato S."/>
            <person name="Yoshikawa S."/>
            <person name="Yamada K."/>
            <person name="Nakamura Y."/>
            <person name="Ichinomiya M."/>
            <person name="Sato N."/>
            <person name="Blanc-Mathieu R."/>
            <person name="Endo H."/>
            <person name="Kuwata A."/>
            <person name="Ogata H."/>
        </authorList>
    </citation>
    <scope>NUCLEOTIDE SEQUENCE [LARGE SCALE GENOMIC DNA]</scope>
</reference>
<comment type="catalytic activity">
    <reaction evidence="3">
        <text>a phosphate monoester + H2O = an alcohol + phosphate</text>
        <dbReference type="Rhea" id="RHEA:15017"/>
        <dbReference type="ChEBI" id="CHEBI:15377"/>
        <dbReference type="ChEBI" id="CHEBI:30879"/>
        <dbReference type="ChEBI" id="CHEBI:43474"/>
        <dbReference type="ChEBI" id="CHEBI:67140"/>
        <dbReference type="EC" id="3.1.3.2"/>
    </reaction>
</comment>
<dbReference type="InterPro" id="IPR041792">
    <property type="entry name" value="MPP_PAP"/>
</dbReference>
<dbReference type="Pfam" id="PF00149">
    <property type="entry name" value="Metallophos"/>
    <property type="match status" value="1"/>
</dbReference>
<dbReference type="OrthoDB" id="45007at2759"/>
<dbReference type="CDD" id="cd00839">
    <property type="entry name" value="MPP_PAPs"/>
    <property type="match status" value="1"/>
</dbReference>
<dbReference type="Proteomes" id="UP001165065">
    <property type="component" value="Unassembled WGS sequence"/>
</dbReference>
<dbReference type="Gene3D" id="3.60.21.10">
    <property type="match status" value="1"/>
</dbReference>
<dbReference type="PANTHER" id="PTHR45867">
    <property type="entry name" value="PURPLE ACID PHOSPHATASE"/>
    <property type="match status" value="1"/>
</dbReference>
<dbReference type="Pfam" id="PF16656">
    <property type="entry name" value="Pur_ac_phosph_N"/>
    <property type="match status" value="1"/>
</dbReference>
<evidence type="ECO:0000259" key="4">
    <source>
        <dbReference type="Pfam" id="PF00149"/>
    </source>
</evidence>
<dbReference type="AlphaFoldDB" id="A0A9W7LC39"/>
<evidence type="ECO:0000313" key="7">
    <source>
        <dbReference type="Proteomes" id="UP001165065"/>
    </source>
</evidence>
<evidence type="ECO:0000313" key="6">
    <source>
        <dbReference type="EMBL" id="GMI45144.1"/>
    </source>
</evidence>
<dbReference type="GO" id="GO:0046872">
    <property type="term" value="F:metal ion binding"/>
    <property type="evidence" value="ECO:0007669"/>
    <property type="project" value="InterPro"/>
</dbReference>
<accession>A0A9W7LC39</accession>
<feature type="domain" description="Purple acid phosphatase N-terminal" evidence="5">
    <location>
        <begin position="20"/>
        <end position="109"/>
    </location>
</feature>
<gene>
    <name evidence="6" type="ORF">TrCOL_g10617</name>
</gene>
<dbReference type="InterPro" id="IPR029052">
    <property type="entry name" value="Metallo-depent_PP-like"/>
</dbReference>
<dbReference type="GO" id="GO:0003993">
    <property type="term" value="F:acid phosphatase activity"/>
    <property type="evidence" value="ECO:0007669"/>
    <property type="project" value="UniProtKB-EC"/>
</dbReference>
<dbReference type="SUPFAM" id="SSF49363">
    <property type="entry name" value="Purple acid phosphatase, N-terminal domain"/>
    <property type="match status" value="1"/>
</dbReference>
<sequence length="456" mass="51147">MKLLFLGLGLLKAIAAEYTQVHIALAGDDGRGNSNGMAVSWQTEEDTQATVVKYGLSSDDMPMVETGTSSTYYSTWDHHTVLADLAPDTKYFYAVGDGETFSETFQFTTSPEGGESVTFAVWGDLGLVNGDSTREYLEENKEDIDLIFHLGDVGYADDSFLHLGCLFRFCYEEKFNEYMESMEPIVSEIPYHVMPGNHEADCHDPACLLSAERRDKLSNFTAYNSRFRMPSEESGGVMNMWHSFNYGPVHFVALDLETGFPGAAEEKRYVLKCGGFGDQLTWLREDLEEAVKHREERPWIVLGGHHPMYNGGMVDPKMAAAIEPLLAEFGVDVFFTGHVHSYERDWPVFNSTTVVKSYSNPGIPTHVMIGGPGNDEMRDAQRRMEELLEEHPGLDPSRVSTQAWYDSLVEVNSDMIAVTDFTHFGIGIVHADMESFKMQYVQTTSGEVFDEFTLTK</sequence>
<evidence type="ECO:0000256" key="3">
    <source>
        <dbReference type="RuleBase" id="RU361203"/>
    </source>
</evidence>
<dbReference type="EMBL" id="BRYA01000238">
    <property type="protein sequence ID" value="GMI45144.1"/>
    <property type="molecule type" value="Genomic_DNA"/>
</dbReference>
<feature type="domain" description="Calcineurin-like phosphoesterase" evidence="4">
    <location>
        <begin position="119"/>
        <end position="342"/>
    </location>
</feature>
<dbReference type="SUPFAM" id="SSF56300">
    <property type="entry name" value="Metallo-dependent phosphatases"/>
    <property type="match status" value="1"/>
</dbReference>
<keyword evidence="7" id="KW-1185">Reference proteome</keyword>
<dbReference type="InterPro" id="IPR015914">
    <property type="entry name" value="PAPs_N"/>
</dbReference>
<name>A0A9W7LC39_9STRA</name>
<evidence type="ECO:0000256" key="1">
    <source>
        <dbReference type="ARBA" id="ARBA00022729"/>
    </source>
</evidence>
<evidence type="ECO:0000256" key="2">
    <source>
        <dbReference type="ARBA" id="ARBA00023180"/>
    </source>
</evidence>
<dbReference type="Gene3D" id="2.60.40.380">
    <property type="entry name" value="Purple acid phosphatase-like, N-terminal"/>
    <property type="match status" value="1"/>
</dbReference>
<comment type="caution">
    <text evidence="6">The sequence shown here is derived from an EMBL/GenBank/DDBJ whole genome shotgun (WGS) entry which is preliminary data.</text>
</comment>
<feature type="chain" id="PRO_5041017478" description="Purple acid phosphatase" evidence="3">
    <location>
        <begin position="17"/>
        <end position="456"/>
    </location>
</feature>